<name>A0A132NVT4_GIAIN</name>
<dbReference type="OrthoDB" id="10250690at2759"/>
<comment type="caution">
    <text evidence="2">The sequence shown here is derived from an EMBL/GenBank/DDBJ whole genome shotgun (WGS) entry which is preliminary data.</text>
</comment>
<sequence length="212" mass="24426">MFRPRLGPRESPVSAALVEYGQTSATTFHPSTPETYIPSECTRALKPRTSRITMNTAGASRTSPSTKLDYSQPEFGNRLAGALYHEHRESMQERTSSFQETAYKHADRPAEKRVYGDHHDFFYPAQECGLTGPLGSRFRRNPEHIGQEDKDRRAQITNARQGTRHANEERIRATYAKEERDAQQREAEKITGKRRQREMYMKMLQESAEMQT</sequence>
<accession>A0A132NVT4</accession>
<evidence type="ECO:0000313" key="3">
    <source>
        <dbReference type="Proteomes" id="UP000070089"/>
    </source>
</evidence>
<evidence type="ECO:0000256" key="1">
    <source>
        <dbReference type="SAM" id="MobiDB-lite"/>
    </source>
</evidence>
<dbReference type="AlphaFoldDB" id="A0A132NVT4"/>
<evidence type="ECO:0000313" key="2">
    <source>
        <dbReference type="EMBL" id="KWX14164.1"/>
    </source>
</evidence>
<feature type="compositionally biased region" description="Basic and acidic residues" evidence="1">
    <location>
        <begin position="143"/>
        <end position="154"/>
    </location>
</feature>
<protein>
    <submittedName>
        <fullName evidence="2">Uncharacterized protein</fullName>
    </submittedName>
</protein>
<dbReference type="VEuPathDB" id="GiardiaDB:QR46_1861"/>
<gene>
    <name evidence="2" type="ORF">QR46_1861</name>
</gene>
<reference evidence="2 3" key="1">
    <citation type="journal article" date="2015" name="Mol. Biochem. Parasitol.">
        <title>Identification of polymorphic genes for use in assemblage B genotyping assays through comparative genomics of multiple assemblage B Giardia duodenalis isolates.</title>
        <authorList>
            <person name="Wielinga C."/>
            <person name="Thompson R.C."/>
            <person name="Monis P."/>
            <person name="Ryan U."/>
        </authorList>
    </citation>
    <scope>NUCLEOTIDE SEQUENCE [LARGE SCALE GENOMIC DNA]</scope>
    <source>
        <strain evidence="2 3">BAH15c1</strain>
    </source>
</reference>
<feature type="region of interest" description="Disordered" evidence="1">
    <location>
        <begin position="143"/>
        <end position="167"/>
    </location>
</feature>
<organism evidence="2 3">
    <name type="scientific">Giardia duodenalis assemblage B</name>
    <dbReference type="NCBI Taxonomy" id="1394984"/>
    <lineage>
        <taxon>Eukaryota</taxon>
        <taxon>Metamonada</taxon>
        <taxon>Diplomonadida</taxon>
        <taxon>Hexamitidae</taxon>
        <taxon>Giardiinae</taxon>
        <taxon>Giardia</taxon>
    </lineage>
</organism>
<dbReference type="EMBL" id="JXTI01000042">
    <property type="protein sequence ID" value="KWX14164.1"/>
    <property type="molecule type" value="Genomic_DNA"/>
</dbReference>
<dbReference type="Proteomes" id="UP000070089">
    <property type="component" value="Unassembled WGS sequence"/>
</dbReference>
<proteinExistence type="predicted"/>